<protein>
    <submittedName>
        <fullName evidence="1">Uncharacterized protein</fullName>
    </submittedName>
</protein>
<accession>A0A9Q8URV1</accession>
<reference evidence="1" key="1">
    <citation type="submission" date="2021-12" db="EMBL/GenBank/DDBJ databases">
        <authorList>
            <person name="Zaccaron A."/>
            <person name="Stergiopoulos I."/>
        </authorList>
    </citation>
    <scope>NUCLEOTIDE SEQUENCE</scope>
    <source>
        <strain evidence="1">Race5_Kim</strain>
    </source>
</reference>
<proteinExistence type="predicted"/>
<sequence>MQLGLAARGQFYDFSSTDRHAQLKVSPNGTARLPLVDSLLQVPTHTQATAFTDTLKTVASMSVAQSKATVKSCKTQIVNADDQDHKAALRLHLGTQQELIEIAEYHLDAKLKASQADTAAKAAARDGEDRRAKAAKASLLASEVRLGRTAQSASGNAVA</sequence>
<gene>
    <name evidence="1" type="ORF">CLAFUR5_10681</name>
</gene>
<organism evidence="1 2">
    <name type="scientific">Passalora fulva</name>
    <name type="common">Tomato leaf mold</name>
    <name type="synonym">Cladosporium fulvum</name>
    <dbReference type="NCBI Taxonomy" id="5499"/>
    <lineage>
        <taxon>Eukaryota</taxon>
        <taxon>Fungi</taxon>
        <taxon>Dikarya</taxon>
        <taxon>Ascomycota</taxon>
        <taxon>Pezizomycotina</taxon>
        <taxon>Dothideomycetes</taxon>
        <taxon>Dothideomycetidae</taxon>
        <taxon>Mycosphaerellales</taxon>
        <taxon>Mycosphaerellaceae</taxon>
        <taxon>Fulvia</taxon>
    </lineage>
</organism>
<dbReference type="Proteomes" id="UP000756132">
    <property type="component" value="Chromosome 7"/>
</dbReference>
<dbReference type="AlphaFoldDB" id="A0A9Q8URV1"/>
<dbReference type="RefSeq" id="XP_047764489.1">
    <property type="nucleotide sequence ID" value="XM_047909829.1"/>
</dbReference>
<name>A0A9Q8URV1_PASFU</name>
<dbReference type="GeneID" id="71990559"/>
<evidence type="ECO:0000313" key="1">
    <source>
        <dbReference type="EMBL" id="UJO20123.1"/>
    </source>
</evidence>
<evidence type="ECO:0000313" key="2">
    <source>
        <dbReference type="Proteomes" id="UP000756132"/>
    </source>
</evidence>
<reference evidence="1" key="2">
    <citation type="journal article" date="2022" name="Microb. Genom.">
        <title>A chromosome-scale genome assembly of the tomato pathogen Cladosporium fulvum reveals a compartmentalized genome architecture and the presence of a dispensable chromosome.</title>
        <authorList>
            <person name="Zaccaron A.Z."/>
            <person name="Chen L.H."/>
            <person name="Samaras A."/>
            <person name="Stergiopoulos I."/>
        </authorList>
    </citation>
    <scope>NUCLEOTIDE SEQUENCE</scope>
    <source>
        <strain evidence="1">Race5_Kim</strain>
    </source>
</reference>
<keyword evidence="2" id="KW-1185">Reference proteome</keyword>
<dbReference type="KEGG" id="ffu:CLAFUR5_10681"/>
<dbReference type="EMBL" id="CP090169">
    <property type="protein sequence ID" value="UJO20123.1"/>
    <property type="molecule type" value="Genomic_DNA"/>
</dbReference>